<dbReference type="InterPro" id="IPR008686">
    <property type="entry name" value="RNA_pol_mitovir"/>
</dbReference>
<reference evidence="1" key="1">
    <citation type="submission" date="2017-04" db="EMBL/GenBank/DDBJ databases">
        <title>Unveiling RNA virosphere associated with marine microorganisms.</title>
        <authorList>
            <person name="Urayama S."/>
            <person name="Takaki Y."/>
            <person name="Nishi S."/>
            <person name="Yoshida Y."/>
            <person name="Deguchi S."/>
            <person name="Takai K."/>
            <person name="Nunoura T."/>
        </authorList>
    </citation>
    <scope>NUCLEOTIDE SEQUENCE</scope>
</reference>
<sequence length="154" mass="17411">MTVLRLFESIRLPVKFDSTSITDEYKGLPLDPISNDFELFLNQWFNKFGRTIRNKLTLTKFGSHEPSYRLKRGPMGPSILTSHLDAVVLYANKVYFDIITNFYTLVGSENIISELITAVETCSNVCNSDKLITGRISLVSESAGKTRLFAICNF</sequence>
<dbReference type="Pfam" id="PF05919">
    <property type="entry name" value="Mitovir_RNA_pol"/>
    <property type="match status" value="1"/>
</dbReference>
<dbReference type="AlphaFoldDB" id="A0A2V0RCQ8"/>
<evidence type="ECO:0000313" key="1">
    <source>
        <dbReference type="EMBL" id="GBH22897.1"/>
    </source>
</evidence>
<comment type="caution">
    <text evidence="1">The sequence shown here is derived from an EMBL/GenBank/DDBJ whole genome shotgun (WGS) entry which is preliminary data.</text>
</comment>
<organism evidence="1">
    <name type="scientific">viral metagenome</name>
    <dbReference type="NCBI Taxonomy" id="1070528"/>
    <lineage>
        <taxon>unclassified sequences</taxon>
        <taxon>metagenomes</taxon>
        <taxon>organismal metagenomes</taxon>
    </lineage>
</organism>
<protein>
    <submittedName>
        <fullName evidence="1">RdRp</fullName>
    </submittedName>
</protein>
<name>A0A2V0RCQ8_9ZZZZ</name>
<dbReference type="EMBL" id="BDQE01000157">
    <property type="protein sequence ID" value="GBH22897.1"/>
    <property type="molecule type" value="Genomic_RNA"/>
</dbReference>
<proteinExistence type="predicted"/>
<accession>A0A2V0RCQ8</accession>